<dbReference type="KEGG" id="tpx:Turpa_3208"/>
<keyword evidence="3" id="KW-1185">Reference proteome</keyword>
<dbReference type="PROSITE" id="PS50801">
    <property type="entry name" value="STAS"/>
    <property type="match status" value="1"/>
</dbReference>
<accession>I4B990</accession>
<reference evidence="2 3" key="1">
    <citation type="submission" date="2012-06" db="EMBL/GenBank/DDBJ databases">
        <title>The complete chromosome of genome of Turneriella parva DSM 21527.</title>
        <authorList>
            <consortium name="US DOE Joint Genome Institute (JGI-PGF)"/>
            <person name="Lucas S."/>
            <person name="Han J."/>
            <person name="Lapidus A."/>
            <person name="Bruce D."/>
            <person name="Goodwin L."/>
            <person name="Pitluck S."/>
            <person name="Peters L."/>
            <person name="Kyrpides N."/>
            <person name="Mavromatis K."/>
            <person name="Ivanova N."/>
            <person name="Mikhailova N."/>
            <person name="Chertkov O."/>
            <person name="Detter J.C."/>
            <person name="Tapia R."/>
            <person name="Han C."/>
            <person name="Land M."/>
            <person name="Hauser L."/>
            <person name="Markowitz V."/>
            <person name="Cheng J.-F."/>
            <person name="Hugenholtz P."/>
            <person name="Woyke T."/>
            <person name="Wu D."/>
            <person name="Gronow S."/>
            <person name="Wellnitz S."/>
            <person name="Brambilla E."/>
            <person name="Klenk H.-P."/>
            <person name="Eisen J.A."/>
        </authorList>
    </citation>
    <scope>NUCLEOTIDE SEQUENCE [LARGE SCALE GENOMIC DNA]</scope>
    <source>
        <strain evidence="3">ATCC BAA-1111 / DSM 21527 / NCTC 11395 / H</strain>
    </source>
</reference>
<dbReference type="RefSeq" id="WP_014804347.1">
    <property type="nucleotide sequence ID" value="NC_018020.1"/>
</dbReference>
<dbReference type="EMBL" id="CP002959">
    <property type="protein sequence ID" value="AFM13847.1"/>
    <property type="molecule type" value="Genomic_DNA"/>
</dbReference>
<gene>
    <name evidence="2" type="ordered locus">Turpa_3208</name>
</gene>
<dbReference type="InterPro" id="IPR002645">
    <property type="entry name" value="STAS_dom"/>
</dbReference>
<dbReference type="GO" id="GO:0043856">
    <property type="term" value="F:anti-sigma factor antagonist activity"/>
    <property type="evidence" value="ECO:0007669"/>
    <property type="project" value="TreeGrafter"/>
</dbReference>
<dbReference type="Pfam" id="PF01740">
    <property type="entry name" value="STAS"/>
    <property type="match status" value="1"/>
</dbReference>
<evidence type="ECO:0000313" key="2">
    <source>
        <dbReference type="EMBL" id="AFM13847.1"/>
    </source>
</evidence>
<dbReference type="AlphaFoldDB" id="I4B990"/>
<name>I4B990_TURPD</name>
<dbReference type="InterPro" id="IPR036513">
    <property type="entry name" value="STAS_dom_sf"/>
</dbReference>
<dbReference type="CDD" id="cd07043">
    <property type="entry name" value="STAS_anti-anti-sigma_factors"/>
    <property type="match status" value="1"/>
</dbReference>
<dbReference type="STRING" id="869212.Turpa_3208"/>
<sequence>MAEKLYFDVRYNGGLISATANGMLGFFTAPDFKNRITAWIEPGVTGIHIDLKLLTHIDSAGIAVLLQTVRSCADQEIEFKLLNPPAALRTIFEKSGLTASLG</sequence>
<evidence type="ECO:0000313" key="3">
    <source>
        <dbReference type="Proteomes" id="UP000006048"/>
    </source>
</evidence>
<feature type="domain" description="STAS" evidence="1">
    <location>
        <begin position="5"/>
        <end position="102"/>
    </location>
</feature>
<dbReference type="Proteomes" id="UP000006048">
    <property type="component" value="Chromosome"/>
</dbReference>
<organism evidence="2 3">
    <name type="scientific">Turneriella parva (strain ATCC BAA-1111 / DSM 21527 / NCTC 11395 / H)</name>
    <name type="common">Leptospira parva</name>
    <dbReference type="NCBI Taxonomy" id="869212"/>
    <lineage>
        <taxon>Bacteria</taxon>
        <taxon>Pseudomonadati</taxon>
        <taxon>Spirochaetota</taxon>
        <taxon>Spirochaetia</taxon>
        <taxon>Leptospirales</taxon>
        <taxon>Leptospiraceae</taxon>
        <taxon>Turneriella</taxon>
    </lineage>
</organism>
<dbReference type="Gene3D" id="3.30.750.24">
    <property type="entry name" value="STAS domain"/>
    <property type="match status" value="1"/>
</dbReference>
<dbReference type="PANTHER" id="PTHR33495">
    <property type="entry name" value="ANTI-SIGMA FACTOR ANTAGONIST TM_1081-RELATED-RELATED"/>
    <property type="match status" value="1"/>
</dbReference>
<proteinExistence type="predicted"/>
<dbReference type="HOGENOM" id="CLU_2276237_0_0_12"/>
<evidence type="ECO:0000259" key="1">
    <source>
        <dbReference type="PROSITE" id="PS50801"/>
    </source>
</evidence>
<dbReference type="SUPFAM" id="SSF52091">
    <property type="entry name" value="SpoIIaa-like"/>
    <property type="match status" value="1"/>
</dbReference>
<dbReference type="OrthoDB" id="331123at2"/>
<protein>
    <submittedName>
        <fullName evidence="2">Sulfate transporter/antisigma-factor antagonist STAS</fullName>
    </submittedName>
</protein>